<feature type="domain" description="DSBA-like thioredoxin" evidence="1">
    <location>
        <begin position="3"/>
        <end position="191"/>
    </location>
</feature>
<keyword evidence="5" id="KW-1185">Reference proteome</keyword>
<sequence length="199" mass="21802">MKQIHVYSDFVCPYCLLAEPLIRDAAAAEAAEIVWHPFELRPDPVPTLRPEDPYLPAVWQRSVYPLAERLGQKITLPTVSPQPRSALAFEGFAFASDHGRGHEYTLAVFNAFFAEDRDIGDIEVLAALAEAAGLDGAALRQALQDGRYRARHAEALREAEAQQIKAVPTIVIGTTRIEGMPTAEGLRNALQSLAAEEQA</sequence>
<evidence type="ECO:0000313" key="4">
    <source>
        <dbReference type="Proteomes" id="UP000051326"/>
    </source>
</evidence>
<dbReference type="InterPro" id="IPR001853">
    <property type="entry name" value="DSBA-like_thioredoxin_dom"/>
</dbReference>
<dbReference type="PANTHER" id="PTHR13887:SF33">
    <property type="entry name" value="ISOMERASE"/>
    <property type="match status" value="1"/>
</dbReference>
<reference evidence="3" key="2">
    <citation type="submission" date="2021-08" db="EMBL/GenBank/DDBJ databases">
        <authorList>
            <person name="Nwanade C."/>
            <person name="Wang M."/>
            <person name="Masoudi A."/>
            <person name="Yu Z."/>
            <person name="Liu J."/>
        </authorList>
    </citation>
    <scope>NUCLEOTIDE SEQUENCE</scope>
    <source>
        <strain evidence="3">S166</strain>
    </source>
</reference>
<keyword evidence="2" id="KW-0413">Isomerase</keyword>
<name>A0A0P1HL42_9RHOB</name>
<evidence type="ECO:0000313" key="3">
    <source>
        <dbReference type="EMBL" id="UWQ41833.1"/>
    </source>
</evidence>
<dbReference type="GO" id="GO:0016491">
    <property type="term" value="F:oxidoreductase activity"/>
    <property type="evidence" value="ECO:0007669"/>
    <property type="project" value="InterPro"/>
</dbReference>
<dbReference type="AlphaFoldDB" id="A0A0P1HL42"/>
<dbReference type="EMBL" id="CP081051">
    <property type="protein sequence ID" value="UWQ41833.1"/>
    <property type="molecule type" value="Genomic_DNA"/>
</dbReference>
<dbReference type="STRING" id="1396826.PHA8399_01520"/>
<organism evidence="2 4">
    <name type="scientific">Leisingera aquaemixtae</name>
    <dbReference type="NCBI Taxonomy" id="1396826"/>
    <lineage>
        <taxon>Bacteria</taxon>
        <taxon>Pseudomonadati</taxon>
        <taxon>Pseudomonadota</taxon>
        <taxon>Alphaproteobacteria</taxon>
        <taxon>Rhodobacterales</taxon>
        <taxon>Roseobacteraceae</taxon>
        <taxon>Leisingera</taxon>
    </lineage>
</organism>
<dbReference type="Proteomes" id="UP000051326">
    <property type="component" value="Unassembled WGS sequence"/>
</dbReference>
<evidence type="ECO:0000313" key="2">
    <source>
        <dbReference type="EMBL" id="CUH99401.1"/>
    </source>
</evidence>
<dbReference type="Proteomes" id="UP001058514">
    <property type="component" value="Chromosome"/>
</dbReference>
<dbReference type="GO" id="GO:0016853">
    <property type="term" value="F:isomerase activity"/>
    <property type="evidence" value="ECO:0007669"/>
    <property type="project" value="UniProtKB-KW"/>
</dbReference>
<protein>
    <submittedName>
        <fullName evidence="3">DsbA family protein</fullName>
    </submittedName>
    <submittedName>
        <fullName evidence="2">Protein-disulfide isomerase</fullName>
    </submittedName>
</protein>
<reference evidence="2 4" key="1">
    <citation type="submission" date="2015-09" db="EMBL/GenBank/DDBJ databases">
        <authorList>
            <consortium name="Swine Surveillance"/>
        </authorList>
    </citation>
    <scope>NUCLEOTIDE SEQUENCE [LARGE SCALE GENOMIC DNA]</scope>
    <source>
        <strain evidence="2 4">CECT 8399</strain>
    </source>
</reference>
<dbReference type="Pfam" id="PF01323">
    <property type="entry name" value="DSBA"/>
    <property type="match status" value="1"/>
</dbReference>
<dbReference type="PANTHER" id="PTHR13887">
    <property type="entry name" value="GLUTATHIONE S-TRANSFERASE KAPPA"/>
    <property type="match status" value="1"/>
</dbReference>
<gene>
    <name evidence="3" type="ORF">K3718_01710</name>
    <name evidence="2" type="ORF">PHA8399_01520</name>
</gene>
<dbReference type="SUPFAM" id="SSF52833">
    <property type="entry name" value="Thioredoxin-like"/>
    <property type="match status" value="1"/>
</dbReference>
<dbReference type="EMBL" id="CYSR01000015">
    <property type="protein sequence ID" value="CUH99401.1"/>
    <property type="molecule type" value="Genomic_DNA"/>
</dbReference>
<dbReference type="InterPro" id="IPR036249">
    <property type="entry name" value="Thioredoxin-like_sf"/>
</dbReference>
<accession>A0A0P1HL42</accession>
<dbReference type="Gene3D" id="3.40.30.10">
    <property type="entry name" value="Glutaredoxin"/>
    <property type="match status" value="1"/>
</dbReference>
<dbReference type="InterPro" id="IPR011767">
    <property type="entry name" value="GLR_AS"/>
</dbReference>
<dbReference type="RefSeq" id="WP_058285564.1">
    <property type="nucleotide sequence ID" value="NZ_CP081031.1"/>
</dbReference>
<evidence type="ECO:0000313" key="5">
    <source>
        <dbReference type="Proteomes" id="UP001058514"/>
    </source>
</evidence>
<dbReference type="PROSITE" id="PS00195">
    <property type="entry name" value="GLUTAREDOXIN_1"/>
    <property type="match status" value="1"/>
</dbReference>
<evidence type="ECO:0000259" key="1">
    <source>
        <dbReference type="Pfam" id="PF01323"/>
    </source>
</evidence>
<proteinExistence type="predicted"/>